<dbReference type="GO" id="GO:0047480">
    <property type="term" value="F:UDP-N-acetylmuramoyl-tripeptide-D-alanyl-D-alanine ligase activity"/>
    <property type="evidence" value="ECO:0007669"/>
    <property type="project" value="UniProtKB-UniRule"/>
</dbReference>
<evidence type="ECO:0000313" key="15">
    <source>
        <dbReference type="EMBL" id="AVR44198.1"/>
    </source>
</evidence>
<name>A0A2R3Z1S1_9FLAO</name>
<evidence type="ECO:0000256" key="6">
    <source>
        <dbReference type="ARBA" id="ARBA00022960"/>
    </source>
</evidence>
<dbReference type="GO" id="GO:0005524">
    <property type="term" value="F:ATP binding"/>
    <property type="evidence" value="ECO:0007669"/>
    <property type="project" value="UniProtKB-UniRule"/>
</dbReference>
<evidence type="ECO:0000256" key="4">
    <source>
        <dbReference type="ARBA" id="ARBA00022741"/>
    </source>
</evidence>
<accession>A0A2R3Z1S1</accession>
<keyword evidence="1 10" id="KW-0963">Cytoplasm</keyword>
<dbReference type="HAMAP" id="MF_02019">
    <property type="entry name" value="MurF"/>
    <property type="match status" value="1"/>
</dbReference>
<dbReference type="GO" id="GO:0008766">
    <property type="term" value="F:UDP-N-acetylmuramoylalanyl-D-glutamyl-2,6-diaminopimelate-D-alanyl-D-alanine ligase activity"/>
    <property type="evidence" value="ECO:0007669"/>
    <property type="project" value="RHEA"/>
</dbReference>
<reference evidence="16" key="1">
    <citation type="submission" date="2018-03" db="EMBL/GenBank/DDBJ databases">
        <title>Gramella fulva sp. nov., isolated from a dry surface of tidal flat.</title>
        <authorList>
            <person name="Hwang S.H."/>
            <person name="Hwang W.M."/>
            <person name="Kang K."/>
            <person name="Ahn T.-Y."/>
        </authorList>
    </citation>
    <scope>NUCLEOTIDE SEQUENCE [LARGE SCALE GENOMIC DNA]</scope>
    <source>
        <strain evidence="16">SH35</strain>
    </source>
</reference>
<dbReference type="GO" id="GO:0071555">
    <property type="term" value="P:cell wall organization"/>
    <property type="evidence" value="ECO:0007669"/>
    <property type="project" value="UniProtKB-KW"/>
</dbReference>
<evidence type="ECO:0000256" key="9">
    <source>
        <dbReference type="ARBA" id="ARBA00023316"/>
    </source>
</evidence>
<dbReference type="PANTHER" id="PTHR43024">
    <property type="entry name" value="UDP-N-ACETYLMURAMOYL-TRIPEPTIDE--D-ALANYL-D-ALANINE LIGASE"/>
    <property type="match status" value="1"/>
</dbReference>
<dbReference type="OrthoDB" id="9801978at2"/>
<evidence type="ECO:0000313" key="16">
    <source>
        <dbReference type="Proteomes" id="UP000241507"/>
    </source>
</evidence>
<dbReference type="Gene3D" id="3.90.190.20">
    <property type="entry name" value="Mur ligase, C-terminal domain"/>
    <property type="match status" value="1"/>
</dbReference>
<dbReference type="InterPro" id="IPR004101">
    <property type="entry name" value="Mur_ligase_C"/>
</dbReference>
<dbReference type="Proteomes" id="UP000241507">
    <property type="component" value="Chromosome"/>
</dbReference>
<evidence type="ECO:0000256" key="11">
    <source>
        <dbReference type="RuleBase" id="RU004136"/>
    </source>
</evidence>
<gene>
    <name evidence="10" type="primary">murF</name>
    <name evidence="15" type="ORF">C7S20_02355</name>
</gene>
<dbReference type="SUPFAM" id="SSF53623">
    <property type="entry name" value="MurD-like peptide ligases, catalytic domain"/>
    <property type="match status" value="1"/>
</dbReference>
<protein>
    <recommendedName>
        <fullName evidence="10 11">UDP-N-acetylmuramoyl-tripeptide--D-alanyl-D-alanine ligase</fullName>
        <ecNumber evidence="10 11">6.3.2.10</ecNumber>
    </recommendedName>
    <alternativeName>
        <fullName evidence="10">D-alanyl-D-alanine-adding enzyme</fullName>
    </alternativeName>
</protein>
<dbReference type="PANTHER" id="PTHR43024:SF1">
    <property type="entry name" value="UDP-N-ACETYLMURAMOYL-TRIPEPTIDE--D-ALANYL-D-ALANINE LIGASE"/>
    <property type="match status" value="1"/>
</dbReference>
<evidence type="ECO:0000256" key="8">
    <source>
        <dbReference type="ARBA" id="ARBA00023306"/>
    </source>
</evidence>
<feature type="domain" description="Mur ligase C-terminal" evidence="13">
    <location>
        <begin position="298"/>
        <end position="383"/>
    </location>
</feature>
<feature type="domain" description="Mur ligase N-terminal catalytic" evidence="12">
    <location>
        <begin position="15"/>
        <end position="83"/>
    </location>
</feature>
<comment type="subcellular location">
    <subcellularLocation>
        <location evidence="10 11">Cytoplasm</location>
    </subcellularLocation>
</comment>
<dbReference type="Gene3D" id="3.40.1390.10">
    <property type="entry name" value="MurE/MurF, N-terminal domain"/>
    <property type="match status" value="1"/>
</dbReference>
<dbReference type="KEGG" id="grs:C7S20_02355"/>
<dbReference type="InterPro" id="IPR035911">
    <property type="entry name" value="MurE/MurF_N"/>
</dbReference>
<dbReference type="GO" id="GO:0008360">
    <property type="term" value="P:regulation of cell shape"/>
    <property type="evidence" value="ECO:0007669"/>
    <property type="project" value="UniProtKB-KW"/>
</dbReference>
<keyword evidence="7 10" id="KW-0573">Peptidoglycan synthesis</keyword>
<dbReference type="GO" id="GO:0005737">
    <property type="term" value="C:cytoplasm"/>
    <property type="evidence" value="ECO:0007669"/>
    <property type="project" value="UniProtKB-SubCell"/>
</dbReference>
<dbReference type="NCBIfam" id="TIGR01143">
    <property type="entry name" value="murF"/>
    <property type="match status" value="1"/>
</dbReference>
<evidence type="ECO:0000256" key="10">
    <source>
        <dbReference type="HAMAP-Rule" id="MF_02019"/>
    </source>
</evidence>
<evidence type="ECO:0000256" key="2">
    <source>
        <dbReference type="ARBA" id="ARBA00022598"/>
    </source>
</evidence>
<evidence type="ECO:0000256" key="1">
    <source>
        <dbReference type="ARBA" id="ARBA00022490"/>
    </source>
</evidence>
<dbReference type="RefSeq" id="WP_107010976.1">
    <property type="nucleotide sequence ID" value="NZ_CP028136.1"/>
</dbReference>
<keyword evidence="9 10" id="KW-0961">Cell wall biogenesis/degradation</keyword>
<keyword evidence="3 10" id="KW-0132">Cell division</keyword>
<keyword evidence="5 10" id="KW-0067">ATP-binding</keyword>
<evidence type="ECO:0000256" key="3">
    <source>
        <dbReference type="ARBA" id="ARBA00022618"/>
    </source>
</evidence>
<keyword evidence="8 10" id="KW-0131">Cell cycle</keyword>
<dbReference type="Pfam" id="PF02875">
    <property type="entry name" value="Mur_ligase_C"/>
    <property type="match status" value="1"/>
</dbReference>
<comment type="pathway">
    <text evidence="10 11">Cell wall biogenesis; peptidoglycan biosynthesis.</text>
</comment>
<comment type="function">
    <text evidence="10 11">Involved in cell wall formation. Catalyzes the final step in the synthesis of UDP-N-acetylmuramoyl-pentapeptide, the precursor of murein.</text>
</comment>
<dbReference type="UniPathway" id="UPA00219"/>
<organism evidence="15 16">
    <name type="scientific">Christiangramia fulva</name>
    <dbReference type="NCBI Taxonomy" id="2126553"/>
    <lineage>
        <taxon>Bacteria</taxon>
        <taxon>Pseudomonadati</taxon>
        <taxon>Bacteroidota</taxon>
        <taxon>Flavobacteriia</taxon>
        <taxon>Flavobacteriales</taxon>
        <taxon>Flavobacteriaceae</taxon>
        <taxon>Christiangramia</taxon>
    </lineage>
</organism>
<evidence type="ECO:0000259" key="12">
    <source>
        <dbReference type="Pfam" id="PF01225"/>
    </source>
</evidence>
<dbReference type="SUPFAM" id="SSF53244">
    <property type="entry name" value="MurD-like peptide ligases, peptide-binding domain"/>
    <property type="match status" value="1"/>
</dbReference>
<comment type="catalytic activity">
    <reaction evidence="10 11">
        <text>D-alanyl-D-alanine + UDP-N-acetyl-alpha-D-muramoyl-L-alanyl-gamma-D-glutamyl-meso-2,6-diaminopimelate + ATP = UDP-N-acetyl-alpha-D-muramoyl-L-alanyl-gamma-D-glutamyl-meso-2,6-diaminopimeloyl-D-alanyl-D-alanine + ADP + phosphate + H(+)</text>
        <dbReference type="Rhea" id="RHEA:28374"/>
        <dbReference type="ChEBI" id="CHEBI:15378"/>
        <dbReference type="ChEBI" id="CHEBI:30616"/>
        <dbReference type="ChEBI" id="CHEBI:43474"/>
        <dbReference type="ChEBI" id="CHEBI:57822"/>
        <dbReference type="ChEBI" id="CHEBI:61386"/>
        <dbReference type="ChEBI" id="CHEBI:83905"/>
        <dbReference type="ChEBI" id="CHEBI:456216"/>
        <dbReference type="EC" id="6.3.2.10"/>
    </reaction>
</comment>
<dbReference type="InterPro" id="IPR036565">
    <property type="entry name" value="Mur-like_cat_sf"/>
</dbReference>
<comment type="similarity">
    <text evidence="10">Belongs to the MurCDEF family. MurF subfamily.</text>
</comment>
<dbReference type="SUPFAM" id="SSF63418">
    <property type="entry name" value="MurE/MurF N-terminal domain"/>
    <property type="match status" value="1"/>
</dbReference>
<feature type="binding site" evidence="10">
    <location>
        <begin position="98"/>
        <end position="104"/>
    </location>
    <ligand>
        <name>ATP</name>
        <dbReference type="ChEBI" id="CHEBI:30616"/>
    </ligand>
</feature>
<dbReference type="InterPro" id="IPR036615">
    <property type="entry name" value="Mur_ligase_C_dom_sf"/>
</dbReference>
<dbReference type="EMBL" id="CP028136">
    <property type="protein sequence ID" value="AVR44198.1"/>
    <property type="molecule type" value="Genomic_DNA"/>
</dbReference>
<dbReference type="GO" id="GO:0009252">
    <property type="term" value="P:peptidoglycan biosynthetic process"/>
    <property type="evidence" value="ECO:0007669"/>
    <property type="project" value="UniProtKB-UniRule"/>
</dbReference>
<dbReference type="GO" id="GO:0051301">
    <property type="term" value="P:cell division"/>
    <property type="evidence" value="ECO:0007669"/>
    <property type="project" value="UniProtKB-KW"/>
</dbReference>
<dbReference type="EC" id="6.3.2.10" evidence="10 11"/>
<dbReference type="Gene3D" id="3.40.1190.10">
    <property type="entry name" value="Mur-like, catalytic domain"/>
    <property type="match status" value="1"/>
</dbReference>
<dbReference type="Pfam" id="PF08245">
    <property type="entry name" value="Mur_ligase_M"/>
    <property type="match status" value="1"/>
</dbReference>
<keyword evidence="6 10" id="KW-0133">Cell shape</keyword>
<sequence length="429" mass="48685">MKTARLHQRFLLCSGVDTDTRKIRENSIFFALKGDNFNGNVFAEEALRKGAKYVVVDEKEYAKDSEEYILVKNSLEALQKLAIFHRNYLKIPILAITGSNGKTTTKELINAVLSKKYRTIATSGNYNNHIGVPLTLLTMDEETEFGIVEMGANHILEIEFLCTIANPDYGFITNFGKAHLEGFGGIEGVIKGKTELYKHLQERNKLIFLNIDDEIQRKHSNYKHTFSFGENPEADVQLEYKKGEKAEIIYNNTLFTSQFSGSYNARNIAAALSIGLYFKVNFDEIRQAIKDFKPGNNRSEVIPAGSNTIIMDAYNANPTSMHAALENFQNLKTNKQKIAILGDMFELGDEAATEHQLIVNHVKNSNFSETYLLGENFRNTEVQSDFIFKFKDIASLKKHIEETNYENCYFLIKGSRGMALERLLNSLKK</sequence>
<keyword evidence="2 10" id="KW-0436">Ligase</keyword>
<dbReference type="AlphaFoldDB" id="A0A2R3Z1S1"/>
<evidence type="ECO:0000259" key="14">
    <source>
        <dbReference type="Pfam" id="PF08245"/>
    </source>
</evidence>
<dbReference type="InterPro" id="IPR000713">
    <property type="entry name" value="Mur_ligase_N"/>
</dbReference>
<keyword evidence="4 10" id="KW-0547">Nucleotide-binding</keyword>
<evidence type="ECO:0000256" key="5">
    <source>
        <dbReference type="ARBA" id="ARBA00022840"/>
    </source>
</evidence>
<evidence type="ECO:0000259" key="13">
    <source>
        <dbReference type="Pfam" id="PF02875"/>
    </source>
</evidence>
<evidence type="ECO:0000256" key="7">
    <source>
        <dbReference type="ARBA" id="ARBA00022984"/>
    </source>
</evidence>
<feature type="domain" description="Mur ligase central" evidence="14">
    <location>
        <begin position="96"/>
        <end position="273"/>
    </location>
</feature>
<dbReference type="Pfam" id="PF01225">
    <property type="entry name" value="Mur_ligase"/>
    <property type="match status" value="1"/>
</dbReference>
<dbReference type="InterPro" id="IPR005863">
    <property type="entry name" value="UDP-N-AcMur_synth"/>
</dbReference>
<dbReference type="InterPro" id="IPR051046">
    <property type="entry name" value="MurCDEF_CellWall_CoF430Synth"/>
</dbReference>
<dbReference type="InterPro" id="IPR013221">
    <property type="entry name" value="Mur_ligase_cen"/>
</dbReference>
<keyword evidence="16" id="KW-1185">Reference proteome</keyword>
<proteinExistence type="inferred from homology"/>